<dbReference type="InterPro" id="IPR000060">
    <property type="entry name" value="BCCT_transptr"/>
</dbReference>
<feature type="transmembrane region" description="Helical" evidence="8">
    <location>
        <begin position="460"/>
        <end position="476"/>
    </location>
</feature>
<keyword evidence="3" id="KW-0813">Transport</keyword>
<organism evidence="9 10">
    <name type="scientific">Pseudodesulfovibrio profundus</name>
    <dbReference type="NCBI Taxonomy" id="57320"/>
    <lineage>
        <taxon>Bacteria</taxon>
        <taxon>Pseudomonadati</taxon>
        <taxon>Thermodesulfobacteriota</taxon>
        <taxon>Desulfovibrionia</taxon>
        <taxon>Desulfovibrionales</taxon>
        <taxon>Desulfovibrionaceae</taxon>
    </lineage>
</organism>
<comment type="similarity">
    <text evidence="2">Belongs to the BCCT transporter (TC 2.A.15) family.</text>
</comment>
<comment type="subcellular location">
    <subcellularLocation>
        <location evidence="1">Cell membrane</location>
        <topology evidence="1">Multi-pass membrane protein</topology>
    </subcellularLocation>
</comment>
<keyword evidence="5 8" id="KW-0812">Transmembrane</keyword>
<protein>
    <submittedName>
        <fullName evidence="9">Betaine/carnitine transporter, BCCT family</fullName>
    </submittedName>
</protein>
<evidence type="ECO:0000256" key="2">
    <source>
        <dbReference type="ARBA" id="ARBA00005658"/>
    </source>
</evidence>
<evidence type="ECO:0000256" key="7">
    <source>
        <dbReference type="ARBA" id="ARBA00023136"/>
    </source>
</evidence>
<feature type="transmembrane region" description="Helical" evidence="8">
    <location>
        <begin position="482"/>
        <end position="506"/>
    </location>
</feature>
<accession>A0A2C8F5C1</accession>
<feature type="transmembrane region" description="Helical" evidence="8">
    <location>
        <begin position="150"/>
        <end position="173"/>
    </location>
</feature>
<dbReference type="PANTHER" id="PTHR30047:SF7">
    <property type="entry name" value="HIGH-AFFINITY CHOLINE TRANSPORT PROTEIN"/>
    <property type="match status" value="1"/>
</dbReference>
<feature type="transmembrane region" description="Helical" evidence="8">
    <location>
        <begin position="64"/>
        <end position="87"/>
    </location>
</feature>
<dbReference type="AlphaFoldDB" id="A0A2C8F5C1"/>
<feature type="transmembrane region" description="Helical" evidence="8">
    <location>
        <begin position="419"/>
        <end position="440"/>
    </location>
</feature>
<evidence type="ECO:0000256" key="4">
    <source>
        <dbReference type="ARBA" id="ARBA00022475"/>
    </source>
</evidence>
<reference evidence="10" key="1">
    <citation type="submission" date="2017-09" db="EMBL/GenBank/DDBJ databases">
        <authorList>
            <person name="Regsiter A."/>
            <person name="William W."/>
        </authorList>
    </citation>
    <scope>NUCLEOTIDE SEQUENCE [LARGE SCALE GENOMIC DNA]</scope>
    <source>
        <strain evidence="10">500-1</strain>
    </source>
</reference>
<evidence type="ECO:0000256" key="8">
    <source>
        <dbReference type="SAM" id="Phobius"/>
    </source>
</evidence>
<evidence type="ECO:0000256" key="5">
    <source>
        <dbReference type="ARBA" id="ARBA00022692"/>
    </source>
</evidence>
<dbReference type="OrthoDB" id="9775735at2"/>
<evidence type="ECO:0000256" key="3">
    <source>
        <dbReference type="ARBA" id="ARBA00022448"/>
    </source>
</evidence>
<dbReference type="GO" id="GO:0005886">
    <property type="term" value="C:plasma membrane"/>
    <property type="evidence" value="ECO:0007669"/>
    <property type="project" value="UniProtKB-SubCell"/>
</dbReference>
<feature type="transmembrane region" description="Helical" evidence="8">
    <location>
        <begin position="328"/>
        <end position="346"/>
    </location>
</feature>
<evidence type="ECO:0000256" key="6">
    <source>
        <dbReference type="ARBA" id="ARBA00022989"/>
    </source>
</evidence>
<dbReference type="Proteomes" id="UP000219215">
    <property type="component" value="Chromosome DPRO"/>
</dbReference>
<evidence type="ECO:0000256" key="1">
    <source>
        <dbReference type="ARBA" id="ARBA00004651"/>
    </source>
</evidence>
<keyword evidence="6 8" id="KW-1133">Transmembrane helix</keyword>
<dbReference type="KEGG" id="pprf:DPRO_1030"/>
<feature type="transmembrane region" description="Helical" evidence="8">
    <location>
        <begin position="273"/>
        <end position="293"/>
    </location>
</feature>
<keyword evidence="10" id="KW-1185">Reference proteome</keyword>
<gene>
    <name evidence="9" type="ORF">DPRO_1030</name>
</gene>
<dbReference type="RefSeq" id="WP_157917371.1">
    <property type="nucleotide sequence ID" value="NZ_LT907975.1"/>
</dbReference>
<dbReference type="Pfam" id="PF02028">
    <property type="entry name" value="BCCT"/>
    <property type="match status" value="1"/>
</dbReference>
<keyword evidence="4" id="KW-1003">Cell membrane</keyword>
<keyword evidence="7 8" id="KW-0472">Membrane</keyword>
<evidence type="ECO:0000313" key="9">
    <source>
        <dbReference type="EMBL" id="SOB57917.1"/>
    </source>
</evidence>
<feature type="transmembrane region" description="Helical" evidence="8">
    <location>
        <begin position="358"/>
        <end position="376"/>
    </location>
</feature>
<name>A0A2C8F5C1_9BACT</name>
<evidence type="ECO:0000313" key="10">
    <source>
        <dbReference type="Proteomes" id="UP000219215"/>
    </source>
</evidence>
<dbReference type="NCBIfam" id="TIGR00842">
    <property type="entry name" value="bcct"/>
    <property type="match status" value="1"/>
</dbReference>
<proteinExistence type="inferred from homology"/>
<dbReference type="GO" id="GO:0022857">
    <property type="term" value="F:transmembrane transporter activity"/>
    <property type="evidence" value="ECO:0007669"/>
    <property type="project" value="InterPro"/>
</dbReference>
<feature type="transmembrane region" description="Helical" evidence="8">
    <location>
        <begin position="239"/>
        <end position="261"/>
    </location>
</feature>
<dbReference type="EMBL" id="LT907975">
    <property type="protein sequence ID" value="SOB57917.1"/>
    <property type="molecule type" value="Genomic_DNA"/>
</dbReference>
<feature type="transmembrane region" description="Helical" evidence="8">
    <location>
        <begin position="99"/>
        <end position="121"/>
    </location>
</feature>
<sequence length="527" mass="57317">MSKEQKISLTTLSTCPPEKGGVCLVCFFGALFIILTACIPLFMYPEEGERIINTMFEFVTVEMGWLYMLAGAAIFLLLMWFAFGPFGSKRLGDKVEYSTFSWIGMLFCAGVGAGIMFGGSIDWAYYAAYPMHGEPAGTMKALEWGTAYGMFHWGPICWSIYAVMAVPIGYSYYVKRVPILNISQACTGLLGNRVNGWQGKLIDIMFMTGLVAGSATALGLGIPIVAAAISSVTGMEHSFWMEFGTLLFVTTIFCVSSSLGLKKGLSKLSDFNVLAALALMLFVFIFGPTLFLTDMAISSLGLMISELVTLATWMDPMETSGFTKDWTIFYYAWFVAYAPFMSLFIAKISRGRTVREVVLGPVIIASLGCGCFYLVFGNFGLHLQLTGQLDVISMVKSVKGATAIMAIADFMPMASLYKVIFGAVTAISMATTFDAVSFALAATTTLKLTPDEEPARWNRLFWAISLGMLPTGIMLIDGPLSVLQTASIVVGLPVLGVIVIGVTSFLKEYRQTGWVEYDSAACTPRDL</sequence>
<dbReference type="PANTHER" id="PTHR30047">
    <property type="entry name" value="HIGH-AFFINITY CHOLINE TRANSPORT PROTEIN-RELATED"/>
    <property type="match status" value="1"/>
</dbReference>
<feature type="transmembrane region" description="Helical" evidence="8">
    <location>
        <begin position="210"/>
        <end position="233"/>
    </location>
</feature>
<feature type="transmembrane region" description="Helical" evidence="8">
    <location>
        <begin position="21"/>
        <end position="44"/>
    </location>
</feature>